<dbReference type="EMBL" id="PFTC01000023">
    <property type="protein sequence ID" value="PJB98805.1"/>
    <property type="molecule type" value="Genomic_DNA"/>
</dbReference>
<evidence type="ECO:0000313" key="3">
    <source>
        <dbReference type="EMBL" id="PJB98805.1"/>
    </source>
</evidence>
<dbReference type="AlphaFoldDB" id="A0A2M8DLQ0"/>
<evidence type="ECO:0000256" key="1">
    <source>
        <dbReference type="SAM" id="MobiDB-lite"/>
    </source>
</evidence>
<protein>
    <submittedName>
        <fullName evidence="3">Uncharacterized protein</fullName>
    </submittedName>
</protein>
<keyword evidence="2" id="KW-0812">Transmembrane</keyword>
<accession>A0A2M8DLQ0</accession>
<reference evidence="4" key="1">
    <citation type="submission" date="2017-09" db="EMBL/GenBank/DDBJ databases">
        <title>Depth-based differentiation of microbial function through sediment-hosted aquifers and enrichment of novel symbionts in the deep terrestrial subsurface.</title>
        <authorList>
            <person name="Probst A.J."/>
            <person name="Ladd B."/>
            <person name="Jarett J.K."/>
            <person name="Geller-Mcgrath D.E."/>
            <person name="Sieber C.M.K."/>
            <person name="Emerson J.B."/>
            <person name="Anantharaman K."/>
            <person name="Thomas B.C."/>
            <person name="Malmstrom R."/>
            <person name="Stieglmeier M."/>
            <person name="Klingl A."/>
            <person name="Woyke T."/>
            <person name="Ryan C.M."/>
            <person name="Banfield J.F."/>
        </authorList>
    </citation>
    <scope>NUCLEOTIDE SEQUENCE [LARGE SCALE GENOMIC DNA]</scope>
</reference>
<proteinExistence type="predicted"/>
<sequence>MLKINKNILVGILITLILIFGGIIGWALFQKGKIPSEKEAIQEKEETIGELLERLTPTEPKPLTEEEKKAEEKLLKQLTPTKPKPMTEKEQKELEELLKHLTP</sequence>
<evidence type="ECO:0000313" key="4">
    <source>
        <dbReference type="Proteomes" id="UP000230097"/>
    </source>
</evidence>
<keyword evidence="2" id="KW-1133">Transmembrane helix</keyword>
<keyword evidence="2" id="KW-0472">Membrane</keyword>
<evidence type="ECO:0000256" key="2">
    <source>
        <dbReference type="SAM" id="Phobius"/>
    </source>
</evidence>
<name>A0A2M8DLQ0_9BACT</name>
<dbReference type="Proteomes" id="UP000230097">
    <property type="component" value="Unassembled WGS sequence"/>
</dbReference>
<feature type="transmembrane region" description="Helical" evidence="2">
    <location>
        <begin position="7"/>
        <end position="29"/>
    </location>
</feature>
<gene>
    <name evidence="3" type="ORF">CO078_00795</name>
</gene>
<feature type="compositionally biased region" description="Basic and acidic residues" evidence="1">
    <location>
        <begin position="85"/>
        <end position="103"/>
    </location>
</feature>
<feature type="region of interest" description="Disordered" evidence="1">
    <location>
        <begin position="49"/>
        <end position="103"/>
    </location>
</feature>
<organism evidence="3 4">
    <name type="scientific">Candidatus Nealsonbacteria bacterium CG_4_9_14_0_8_um_filter_36_17</name>
    <dbReference type="NCBI Taxonomy" id="1974693"/>
    <lineage>
        <taxon>Bacteria</taxon>
        <taxon>Candidatus Nealsoniibacteriota</taxon>
    </lineage>
</organism>
<feature type="compositionally biased region" description="Basic and acidic residues" evidence="1">
    <location>
        <begin position="62"/>
        <end position="75"/>
    </location>
</feature>
<comment type="caution">
    <text evidence="3">The sequence shown here is derived from an EMBL/GenBank/DDBJ whole genome shotgun (WGS) entry which is preliminary data.</text>
</comment>